<dbReference type="InterPro" id="IPR003593">
    <property type="entry name" value="AAA+_ATPase"/>
</dbReference>
<dbReference type="InterPro" id="IPR002197">
    <property type="entry name" value="HTH_Fis"/>
</dbReference>
<evidence type="ECO:0000313" key="9">
    <source>
        <dbReference type="Proteomes" id="UP000533637"/>
    </source>
</evidence>
<accession>A0ABR6KNZ3</accession>
<dbReference type="InterPro" id="IPR001789">
    <property type="entry name" value="Sig_transdc_resp-reg_receiver"/>
</dbReference>
<gene>
    <name evidence="8" type="ORF">GGQ57_003126</name>
</gene>
<dbReference type="SMART" id="SM00448">
    <property type="entry name" value="REC"/>
    <property type="match status" value="1"/>
</dbReference>
<evidence type="ECO:0000256" key="5">
    <source>
        <dbReference type="PROSITE-ProRule" id="PRU00169"/>
    </source>
</evidence>
<evidence type="ECO:0000259" key="6">
    <source>
        <dbReference type="PROSITE" id="PS50045"/>
    </source>
</evidence>
<dbReference type="SUPFAM" id="SSF52172">
    <property type="entry name" value="CheY-like"/>
    <property type="match status" value="1"/>
</dbReference>
<protein>
    <submittedName>
        <fullName evidence="8">DNA-binding NtrC family response regulator</fullName>
    </submittedName>
</protein>
<dbReference type="CDD" id="cd00009">
    <property type="entry name" value="AAA"/>
    <property type="match status" value="1"/>
</dbReference>
<feature type="domain" description="Sigma-54 factor interaction" evidence="6">
    <location>
        <begin position="141"/>
        <end position="370"/>
    </location>
</feature>
<keyword evidence="1" id="KW-0547">Nucleotide-binding</keyword>
<dbReference type="Proteomes" id="UP000533637">
    <property type="component" value="Unassembled WGS sequence"/>
</dbReference>
<dbReference type="SMART" id="SM00382">
    <property type="entry name" value="AAA"/>
    <property type="match status" value="1"/>
</dbReference>
<dbReference type="InterPro" id="IPR011006">
    <property type="entry name" value="CheY-like_superfamily"/>
</dbReference>
<dbReference type="Pfam" id="PF02954">
    <property type="entry name" value="HTH_8"/>
    <property type="match status" value="1"/>
</dbReference>
<dbReference type="InterPro" id="IPR025943">
    <property type="entry name" value="Sigma_54_int_dom_ATP-bd_2"/>
</dbReference>
<dbReference type="InterPro" id="IPR002078">
    <property type="entry name" value="Sigma_54_int"/>
</dbReference>
<dbReference type="PROSITE" id="PS50045">
    <property type="entry name" value="SIGMA54_INTERACT_4"/>
    <property type="match status" value="1"/>
</dbReference>
<dbReference type="InterPro" id="IPR027417">
    <property type="entry name" value="P-loop_NTPase"/>
</dbReference>
<dbReference type="InterPro" id="IPR058031">
    <property type="entry name" value="AAA_lid_NorR"/>
</dbReference>
<reference evidence="8 9" key="1">
    <citation type="submission" date="2020-08" db="EMBL/GenBank/DDBJ databases">
        <title>Genomic Encyclopedia of Type Strains, Phase IV (KMG-IV): sequencing the most valuable type-strain genomes for metagenomic binning, comparative biology and taxonomic classification.</title>
        <authorList>
            <person name="Goeker M."/>
        </authorList>
    </citation>
    <scope>NUCLEOTIDE SEQUENCE [LARGE SCALE GENOMIC DNA]</scope>
    <source>
        <strain evidence="8 9">DSM 102983</strain>
    </source>
</reference>
<sequence length="457" mass="50794">MKAKIVVADDEPRIRKMIARLLTDEGYEVMPVENGREAVEALLSFHPDVILLDQQMPVLTGVEALEEIKRISPNQVVLFVTAFGSISLAVDAVKKGAYDFIEKPFDNDKLVLTVSRAVEHSRMKGELSTLKKTLGEKQSSVIGENTGLRQTMIQVRRVAETNATVLIHGESGTGKELIARAIHTNSLRANGPFVAINCGAIPLTLMESELFGHERGAFTDAKEAKAGTFEQADGGTLFLDEIGELPLDAQVKLLRVLEERKITRIGGKKAIPVDVRIVAATNRNLDDEVKDGRFRLDLLYRLNVFTLILPPLRERKEDIPLLTNFFIRKYNRTLSLDVQSITPEAVKLLGSYGWPGNVRDLENAVQSAMILCTDGTIRPEHLPDRVKGYELAEEQSVAGSGGNSIREINAQIEKELILETLRKHSFNRTLTAEALNISRKTLFNKMKRYGLDSAIDK</sequence>
<keyword evidence="5" id="KW-0597">Phosphoprotein</keyword>
<evidence type="ECO:0000256" key="3">
    <source>
        <dbReference type="ARBA" id="ARBA00023015"/>
    </source>
</evidence>
<organism evidence="8 9">
    <name type="scientific">Parabacteroides faecis</name>
    <dbReference type="NCBI Taxonomy" id="1217282"/>
    <lineage>
        <taxon>Bacteria</taxon>
        <taxon>Pseudomonadati</taxon>
        <taxon>Bacteroidota</taxon>
        <taxon>Bacteroidia</taxon>
        <taxon>Bacteroidales</taxon>
        <taxon>Tannerellaceae</taxon>
        <taxon>Parabacteroides</taxon>
    </lineage>
</organism>
<dbReference type="Gene3D" id="3.40.50.2300">
    <property type="match status" value="1"/>
</dbReference>
<evidence type="ECO:0000256" key="4">
    <source>
        <dbReference type="ARBA" id="ARBA00023163"/>
    </source>
</evidence>
<dbReference type="SUPFAM" id="SSF52540">
    <property type="entry name" value="P-loop containing nucleoside triphosphate hydrolases"/>
    <property type="match status" value="1"/>
</dbReference>
<feature type="domain" description="Response regulatory" evidence="7">
    <location>
        <begin position="4"/>
        <end position="118"/>
    </location>
</feature>
<keyword evidence="4" id="KW-0804">Transcription</keyword>
<dbReference type="Pfam" id="PF00158">
    <property type="entry name" value="Sigma54_activat"/>
    <property type="match status" value="1"/>
</dbReference>
<keyword evidence="2" id="KW-0067">ATP-binding</keyword>
<dbReference type="PROSITE" id="PS00675">
    <property type="entry name" value="SIGMA54_INTERACT_1"/>
    <property type="match status" value="1"/>
</dbReference>
<dbReference type="Pfam" id="PF25601">
    <property type="entry name" value="AAA_lid_14"/>
    <property type="match status" value="1"/>
</dbReference>
<keyword evidence="8" id="KW-0238">DNA-binding</keyword>
<dbReference type="PANTHER" id="PTHR32071:SF113">
    <property type="entry name" value="ALGINATE BIOSYNTHESIS TRANSCRIPTIONAL REGULATORY PROTEIN ALGB"/>
    <property type="match status" value="1"/>
</dbReference>
<feature type="modified residue" description="4-aspartylphosphate" evidence="5">
    <location>
        <position position="53"/>
    </location>
</feature>
<name>A0ABR6KNZ3_9BACT</name>
<dbReference type="RefSeq" id="WP_183671396.1">
    <property type="nucleotide sequence ID" value="NZ_BMPB01000007.1"/>
</dbReference>
<dbReference type="Gene3D" id="3.40.50.300">
    <property type="entry name" value="P-loop containing nucleotide triphosphate hydrolases"/>
    <property type="match status" value="1"/>
</dbReference>
<dbReference type="InterPro" id="IPR025662">
    <property type="entry name" value="Sigma_54_int_dom_ATP-bd_1"/>
</dbReference>
<evidence type="ECO:0000256" key="1">
    <source>
        <dbReference type="ARBA" id="ARBA00022741"/>
    </source>
</evidence>
<dbReference type="PRINTS" id="PR01590">
    <property type="entry name" value="HTHFIS"/>
</dbReference>
<comment type="caution">
    <text evidence="8">The sequence shown here is derived from an EMBL/GenBank/DDBJ whole genome shotgun (WGS) entry which is preliminary data.</text>
</comment>
<dbReference type="Gene3D" id="1.10.8.60">
    <property type="match status" value="1"/>
</dbReference>
<evidence type="ECO:0000256" key="2">
    <source>
        <dbReference type="ARBA" id="ARBA00022840"/>
    </source>
</evidence>
<keyword evidence="9" id="KW-1185">Reference proteome</keyword>
<dbReference type="EMBL" id="JACHOC010000006">
    <property type="protein sequence ID" value="MBB4623214.1"/>
    <property type="molecule type" value="Genomic_DNA"/>
</dbReference>
<dbReference type="PROSITE" id="PS00676">
    <property type="entry name" value="SIGMA54_INTERACT_2"/>
    <property type="match status" value="1"/>
</dbReference>
<proteinExistence type="predicted"/>
<evidence type="ECO:0000313" key="8">
    <source>
        <dbReference type="EMBL" id="MBB4623214.1"/>
    </source>
</evidence>
<dbReference type="InterPro" id="IPR009057">
    <property type="entry name" value="Homeodomain-like_sf"/>
</dbReference>
<evidence type="ECO:0000259" key="7">
    <source>
        <dbReference type="PROSITE" id="PS50110"/>
    </source>
</evidence>
<dbReference type="PANTHER" id="PTHR32071">
    <property type="entry name" value="TRANSCRIPTIONAL REGULATORY PROTEIN"/>
    <property type="match status" value="1"/>
</dbReference>
<keyword evidence="3" id="KW-0805">Transcription regulation</keyword>
<dbReference type="SUPFAM" id="SSF46689">
    <property type="entry name" value="Homeodomain-like"/>
    <property type="match status" value="1"/>
</dbReference>
<dbReference type="PROSITE" id="PS50110">
    <property type="entry name" value="RESPONSE_REGULATORY"/>
    <property type="match status" value="1"/>
</dbReference>
<dbReference type="GO" id="GO:0003677">
    <property type="term" value="F:DNA binding"/>
    <property type="evidence" value="ECO:0007669"/>
    <property type="project" value="UniProtKB-KW"/>
</dbReference>
<dbReference type="Pfam" id="PF00072">
    <property type="entry name" value="Response_reg"/>
    <property type="match status" value="1"/>
</dbReference>
<dbReference type="Gene3D" id="1.10.10.60">
    <property type="entry name" value="Homeodomain-like"/>
    <property type="match status" value="1"/>
</dbReference>